<dbReference type="AlphaFoldDB" id="A0A2W2F8K1"/>
<protein>
    <submittedName>
        <fullName evidence="1">Uncharacterized protein</fullName>
    </submittedName>
</protein>
<name>A0A2W2F8K1_9ACTN</name>
<gene>
    <name evidence="1" type="ORF">C1J01_34035</name>
</gene>
<proteinExistence type="predicted"/>
<dbReference type="EMBL" id="POUD01000201">
    <property type="protein sequence ID" value="PZG11984.1"/>
    <property type="molecule type" value="Genomic_DNA"/>
</dbReference>
<comment type="caution">
    <text evidence="1">The sequence shown here is derived from an EMBL/GenBank/DDBJ whole genome shotgun (WGS) entry which is preliminary data.</text>
</comment>
<evidence type="ECO:0000313" key="2">
    <source>
        <dbReference type="Proteomes" id="UP000249304"/>
    </source>
</evidence>
<reference evidence="1 2" key="1">
    <citation type="submission" date="2018-01" db="EMBL/GenBank/DDBJ databases">
        <title>Draft genome sequence of Nonomuraea sp. KC333.</title>
        <authorList>
            <person name="Sahin N."/>
            <person name="Saygin H."/>
            <person name="Ay H."/>
        </authorList>
    </citation>
    <scope>NUCLEOTIDE SEQUENCE [LARGE SCALE GENOMIC DNA]</scope>
    <source>
        <strain evidence="1 2">KC333</strain>
    </source>
</reference>
<evidence type="ECO:0000313" key="1">
    <source>
        <dbReference type="EMBL" id="PZG11984.1"/>
    </source>
</evidence>
<keyword evidence="2" id="KW-1185">Reference proteome</keyword>
<organism evidence="1 2">
    <name type="scientific">Nonomuraea aridisoli</name>
    <dbReference type="NCBI Taxonomy" id="2070368"/>
    <lineage>
        <taxon>Bacteria</taxon>
        <taxon>Bacillati</taxon>
        <taxon>Actinomycetota</taxon>
        <taxon>Actinomycetes</taxon>
        <taxon>Streptosporangiales</taxon>
        <taxon>Streptosporangiaceae</taxon>
        <taxon>Nonomuraea</taxon>
    </lineage>
</organism>
<sequence>MSLLTTAAQTYDGYLFYDKMTTKKTAETVVAAGQAGRVKGIEWTAKVTPTDPPQGSKPRPGVTWLTVDITKKVVDEGSATKTAGPNEVRLEDRSGRTWTVETQEVGDTPTDRLVVGRAYRIQGLAVVPTPVKDEVELTLRPSNYRSDTPTEDLFDRDAAAKLEEDVDVLRFRRR</sequence>
<accession>A0A2W2F8K1</accession>
<dbReference type="Proteomes" id="UP000249304">
    <property type="component" value="Unassembled WGS sequence"/>
</dbReference>
<dbReference type="OrthoDB" id="3535128at2"/>